<feature type="compositionally biased region" description="Basic and acidic residues" evidence="1">
    <location>
        <begin position="157"/>
        <end position="171"/>
    </location>
</feature>
<proteinExistence type="predicted"/>
<dbReference type="GO" id="GO:0008061">
    <property type="term" value="F:chitin binding"/>
    <property type="evidence" value="ECO:0007669"/>
    <property type="project" value="InterPro"/>
</dbReference>
<feature type="region of interest" description="Disordered" evidence="1">
    <location>
        <begin position="83"/>
        <end position="231"/>
    </location>
</feature>
<dbReference type="OrthoDB" id="8070258at2759"/>
<keyword evidence="5" id="KW-1185">Reference proteome</keyword>
<sequence length="310" mass="33677">MKNLIFLSVLLFAVGIGADIIEDNPCKLPGFFAIKDNSPVFYGCYANKYGGLTLKYLSCQKGEVFSSLKGYCVPTATLNEINDESEVTNAPDVEDPTIPTESTVGDVENPTVPTEATPVPEEVENPTIPTEATTVPGEVENPTIPTETTLAPAPETEPTKAPETDPTKAPETEAPATEPTKAPETEPTKAPENEPTKAPETEATATEPTKAPEAETTKPPVTEPPQSPEKVAPQIAKTDEFVCLSEGTYAHANDCAKYYKCKWNKTTENFVVEIKQCAEKQVYNTFTDRCDREGIITCLGRPKNSRFNRL</sequence>
<feature type="compositionally biased region" description="Low complexity" evidence="1">
    <location>
        <begin position="107"/>
        <end position="131"/>
    </location>
</feature>
<dbReference type="EMBL" id="JRES01001705">
    <property type="protein sequence ID" value="KNC20714.1"/>
    <property type="molecule type" value="Genomic_DNA"/>
</dbReference>
<feature type="signal peptide" evidence="2">
    <location>
        <begin position="1"/>
        <end position="18"/>
    </location>
</feature>
<feature type="chain" id="PRO_5005534832" description="Chitin-binding type-2 domain-containing protein" evidence="2">
    <location>
        <begin position="19"/>
        <end position="310"/>
    </location>
</feature>
<dbReference type="InterPro" id="IPR002557">
    <property type="entry name" value="Chitin-bd_dom"/>
</dbReference>
<comment type="caution">
    <text evidence="4">The sequence shown here is derived from an EMBL/GenBank/DDBJ whole genome shotgun (WGS) entry which is preliminary data.</text>
</comment>
<organism evidence="4 5">
    <name type="scientific">Lucilia cuprina</name>
    <name type="common">Green bottle fly</name>
    <name type="synonym">Australian sheep blowfly</name>
    <dbReference type="NCBI Taxonomy" id="7375"/>
    <lineage>
        <taxon>Eukaryota</taxon>
        <taxon>Metazoa</taxon>
        <taxon>Ecdysozoa</taxon>
        <taxon>Arthropoda</taxon>
        <taxon>Hexapoda</taxon>
        <taxon>Insecta</taxon>
        <taxon>Pterygota</taxon>
        <taxon>Neoptera</taxon>
        <taxon>Endopterygota</taxon>
        <taxon>Diptera</taxon>
        <taxon>Brachycera</taxon>
        <taxon>Muscomorpha</taxon>
        <taxon>Oestroidea</taxon>
        <taxon>Calliphoridae</taxon>
        <taxon>Luciliinae</taxon>
        <taxon>Lucilia</taxon>
    </lineage>
</organism>
<protein>
    <recommendedName>
        <fullName evidence="3">Chitin-binding type-2 domain-containing protein</fullName>
    </recommendedName>
</protein>
<dbReference type="STRING" id="7375.A0A0L0BN61"/>
<dbReference type="PROSITE" id="PS50940">
    <property type="entry name" value="CHIT_BIND_II"/>
    <property type="match status" value="1"/>
</dbReference>
<accession>A0A0L0BN61</accession>
<gene>
    <name evidence="4" type="ORF">FF38_07734</name>
</gene>
<evidence type="ECO:0000259" key="3">
    <source>
        <dbReference type="PROSITE" id="PS50940"/>
    </source>
</evidence>
<keyword evidence="2" id="KW-0732">Signal</keyword>
<dbReference type="InterPro" id="IPR036508">
    <property type="entry name" value="Chitin-bd_dom_sf"/>
</dbReference>
<reference evidence="4 5" key="1">
    <citation type="journal article" date="2015" name="Nat. Commun.">
        <title>Lucilia cuprina genome unlocks parasitic fly biology to underpin future interventions.</title>
        <authorList>
            <person name="Anstead C.A."/>
            <person name="Korhonen P.K."/>
            <person name="Young N.D."/>
            <person name="Hall R.S."/>
            <person name="Jex A.R."/>
            <person name="Murali S.C."/>
            <person name="Hughes D.S."/>
            <person name="Lee S.F."/>
            <person name="Perry T."/>
            <person name="Stroehlein A.J."/>
            <person name="Ansell B.R."/>
            <person name="Breugelmans B."/>
            <person name="Hofmann A."/>
            <person name="Qu J."/>
            <person name="Dugan S."/>
            <person name="Lee S.L."/>
            <person name="Chao H."/>
            <person name="Dinh H."/>
            <person name="Han Y."/>
            <person name="Doddapaneni H.V."/>
            <person name="Worley K.C."/>
            <person name="Muzny D.M."/>
            <person name="Ioannidis P."/>
            <person name="Waterhouse R.M."/>
            <person name="Zdobnov E.M."/>
            <person name="James P.J."/>
            <person name="Bagnall N.H."/>
            <person name="Kotze A.C."/>
            <person name="Gibbs R.A."/>
            <person name="Richards S."/>
            <person name="Batterham P."/>
            <person name="Gasser R.B."/>
        </authorList>
    </citation>
    <scope>NUCLEOTIDE SEQUENCE [LARGE SCALE GENOMIC DNA]</scope>
    <source>
        <strain evidence="4 5">LS</strain>
        <tissue evidence="4">Full body</tissue>
    </source>
</reference>
<evidence type="ECO:0000256" key="2">
    <source>
        <dbReference type="SAM" id="SignalP"/>
    </source>
</evidence>
<feature type="domain" description="Chitin-binding type-2" evidence="3">
    <location>
        <begin position="240"/>
        <end position="300"/>
    </location>
</feature>
<evidence type="ECO:0000313" key="5">
    <source>
        <dbReference type="Proteomes" id="UP000037069"/>
    </source>
</evidence>
<feature type="compositionally biased region" description="Low complexity" evidence="1">
    <location>
        <begin position="142"/>
        <end position="156"/>
    </location>
</feature>
<dbReference type="Pfam" id="PF01607">
    <property type="entry name" value="CBM_14"/>
    <property type="match status" value="1"/>
</dbReference>
<dbReference type="GO" id="GO:0005576">
    <property type="term" value="C:extracellular region"/>
    <property type="evidence" value="ECO:0007669"/>
    <property type="project" value="InterPro"/>
</dbReference>
<dbReference type="SUPFAM" id="SSF57625">
    <property type="entry name" value="Invertebrate chitin-binding proteins"/>
    <property type="match status" value="2"/>
</dbReference>
<name>A0A0L0BN61_LUCCU</name>
<feature type="compositionally biased region" description="Basic and acidic residues" evidence="1">
    <location>
        <begin position="181"/>
        <end position="200"/>
    </location>
</feature>
<evidence type="ECO:0000256" key="1">
    <source>
        <dbReference type="SAM" id="MobiDB-lite"/>
    </source>
</evidence>
<dbReference type="OMA" id="LCRQSGY"/>
<dbReference type="Proteomes" id="UP000037069">
    <property type="component" value="Unassembled WGS sequence"/>
</dbReference>
<dbReference type="Gene3D" id="2.170.140.10">
    <property type="entry name" value="Chitin binding domain"/>
    <property type="match status" value="1"/>
</dbReference>
<dbReference type="SMART" id="SM00494">
    <property type="entry name" value="ChtBD2"/>
    <property type="match status" value="2"/>
</dbReference>
<evidence type="ECO:0000313" key="4">
    <source>
        <dbReference type="EMBL" id="KNC20714.1"/>
    </source>
</evidence>
<dbReference type="AlphaFoldDB" id="A0A0L0BN61"/>